<evidence type="ECO:0000256" key="1">
    <source>
        <dbReference type="SAM" id="Phobius"/>
    </source>
</evidence>
<dbReference type="AlphaFoldDB" id="A0A1M5IM62"/>
<evidence type="ECO:0008006" key="4">
    <source>
        <dbReference type="Google" id="ProtNLM"/>
    </source>
</evidence>
<feature type="transmembrane region" description="Helical" evidence="1">
    <location>
        <begin position="315"/>
        <end position="341"/>
    </location>
</feature>
<dbReference type="Proteomes" id="UP000184516">
    <property type="component" value="Unassembled WGS sequence"/>
</dbReference>
<accession>A0A1M5IM62</accession>
<sequence length="406" mass="48165">MKFSKATILAFIFIAISDALMYISYDGFNQTWSAFVVIPLRYLALILFVFRPLKKKWRNLIPRPILVVFFLLMFWNLVTIFRGFLFVTDYYDSKFIFDTSLLFLLIPLVFVNGVYLINIEKLFAFALKYLFRFGFVLIPLALVTNIQLYSRVMIPISIFIVIIPFLKPKWRILILIVAVTSILMYTLFRTNIVRIVIALLLVLTYYFRFLINIKLLKTLYVLLFITPMVFLFLALTNQFNVFKFQELDDKYNTVDNIGQERNYLDDNRTFLYAEVLSSLERKGNLILGEGAVGKYKSNYFDFGDRRGRYMSEIGFLNTLLFSGIIGFLIIFLFLFIVSYYALYKSNNWLSKMFGLFIACRWIIFFVEEFTLFDLNFFFYWILLGLISTNKFRSMKDSEVKMFFMNI</sequence>
<feature type="transmembrane region" description="Helical" evidence="1">
    <location>
        <begin position="99"/>
        <end position="117"/>
    </location>
</feature>
<name>A0A1M5IM62_9FLAO</name>
<protein>
    <recommendedName>
        <fullName evidence="4">O-Antigen ligase</fullName>
    </recommendedName>
</protein>
<feature type="transmembrane region" description="Helical" evidence="1">
    <location>
        <begin position="31"/>
        <end position="53"/>
    </location>
</feature>
<feature type="transmembrane region" description="Helical" evidence="1">
    <location>
        <begin position="361"/>
        <end position="386"/>
    </location>
</feature>
<feature type="transmembrane region" description="Helical" evidence="1">
    <location>
        <begin position="129"/>
        <end position="150"/>
    </location>
</feature>
<dbReference type="EMBL" id="FQWB01000003">
    <property type="protein sequence ID" value="SHG28883.1"/>
    <property type="molecule type" value="Genomic_DNA"/>
</dbReference>
<dbReference type="OrthoDB" id="756650at2"/>
<feature type="transmembrane region" description="Helical" evidence="1">
    <location>
        <begin position="195"/>
        <end position="213"/>
    </location>
</feature>
<organism evidence="2 3">
    <name type="scientific">Flavobacterium fluvii</name>
    <dbReference type="NCBI Taxonomy" id="468056"/>
    <lineage>
        <taxon>Bacteria</taxon>
        <taxon>Pseudomonadati</taxon>
        <taxon>Bacteroidota</taxon>
        <taxon>Flavobacteriia</taxon>
        <taxon>Flavobacteriales</taxon>
        <taxon>Flavobacteriaceae</taxon>
        <taxon>Flavobacterium</taxon>
    </lineage>
</organism>
<keyword evidence="3" id="KW-1185">Reference proteome</keyword>
<proteinExistence type="predicted"/>
<gene>
    <name evidence="2" type="ORF">SAMN05443549_103138</name>
</gene>
<feature type="transmembrane region" description="Helical" evidence="1">
    <location>
        <begin position="65"/>
        <end position="87"/>
    </location>
</feature>
<feature type="transmembrane region" description="Helical" evidence="1">
    <location>
        <begin position="7"/>
        <end position="25"/>
    </location>
</feature>
<feature type="transmembrane region" description="Helical" evidence="1">
    <location>
        <begin position="219"/>
        <end position="236"/>
    </location>
</feature>
<dbReference type="RefSeq" id="WP_073369767.1">
    <property type="nucleotide sequence ID" value="NZ_FQWB01000003.1"/>
</dbReference>
<keyword evidence="1" id="KW-0472">Membrane</keyword>
<keyword evidence="1" id="KW-0812">Transmembrane</keyword>
<feature type="transmembrane region" description="Helical" evidence="1">
    <location>
        <begin position="170"/>
        <end position="188"/>
    </location>
</feature>
<dbReference type="STRING" id="468056.SAMN05443549_103138"/>
<keyword evidence="1" id="KW-1133">Transmembrane helix</keyword>
<reference evidence="3" key="1">
    <citation type="submission" date="2016-11" db="EMBL/GenBank/DDBJ databases">
        <authorList>
            <person name="Varghese N."/>
            <person name="Submissions S."/>
        </authorList>
    </citation>
    <scope>NUCLEOTIDE SEQUENCE [LARGE SCALE GENOMIC DNA]</scope>
    <source>
        <strain evidence="3">DSM 19978</strain>
    </source>
</reference>
<evidence type="ECO:0000313" key="3">
    <source>
        <dbReference type="Proteomes" id="UP000184516"/>
    </source>
</evidence>
<evidence type="ECO:0000313" key="2">
    <source>
        <dbReference type="EMBL" id="SHG28883.1"/>
    </source>
</evidence>